<keyword evidence="2" id="KW-1185">Reference proteome</keyword>
<organism evidence="1 2">
    <name type="scientific">Bythopirellula goksoeyrii</name>
    <dbReference type="NCBI Taxonomy" id="1400387"/>
    <lineage>
        <taxon>Bacteria</taxon>
        <taxon>Pseudomonadati</taxon>
        <taxon>Planctomycetota</taxon>
        <taxon>Planctomycetia</taxon>
        <taxon>Pirellulales</taxon>
        <taxon>Lacipirellulaceae</taxon>
        <taxon>Bythopirellula</taxon>
    </lineage>
</organism>
<proteinExistence type="predicted"/>
<name>A0A5B9Q9U1_9BACT</name>
<dbReference type="EMBL" id="CP042913">
    <property type="protein sequence ID" value="QEG34385.1"/>
    <property type="molecule type" value="Genomic_DNA"/>
</dbReference>
<gene>
    <name evidence="1" type="ORF">Pr1d_16610</name>
</gene>
<accession>A0A5B9Q9U1</accession>
<evidence type="ECO:0000313" key="1">
    <source>
        <dbReference type="EMBL" id="QEG34385.1"/>
    </source>
</evidence>
<protein>
    <submittedName>
        <fullName evidence="1">Uncharacterized protein</fullName>
    </submittedName>
</protein>
<evidence type="ECO:0000313" key="2">
    <source>
        <dbReference type="Proteomes" id="UP000323917"/>
    </source>
</evidence>
<sequence length="32" mass="3569">MTVNEFSDPLIDLSVSADFSDLLLLDQKILIC</sequence>
<reference evidence="1 2" key="1">
    <citation type="submission" date="2019-08" db="EMBL/GenBank/DDBJ databases">
        <title>Deep-cultivation of Planctomycetes and their phenomic and genomic characterization uncovers novel biology.</title>
        <authorList>
            <person name="Wiegand S."/>
            <person name="Jogler M."/>
            <person name="Boedeker C."/>
            <person name="Pinto D."/>
            <person name="Vollmers J."/>
            <person name="Rivas-Marin E."/>
            <person name="Kohn T."/>
            <person name="Peeters S.H."/>
            <person name="Heuer A."/>
            <person name="Rast P."/>
            <person name="Oberbeckmann S."/>
            <person name="Bunk B."/>
            <person name="Jeske O."/>
            <person name="Meyerdierks A."/>
            <person name="Storesund J.E."/>
            <person name="Kallscheuer N."/>
            <person name="Luecker S."/>
            <person name="Lage O.M."/>
            <person name="Pohl T."/>
            <person name="Merkel B.J."/>
            <person name="Hornburger P."/>
            <person name="Mueller R.-W."/>
            <person name="Bruemmer F."/>
            <person name="Labrenz M."/>
            <person name="Spormann A.M."/>
            <person name="Op den Camp H."/>
            <person name="Overmann J."/>
            <person name="Amann R."/>
            <person name="Jetten M.S.M."/>
            <person name="Mascher T."/>
            <person name="Medema M.H."/>
            <person name="Devos D.P."/>
            <person name="Kaster A.-K."/>
            <person name="Ovreas L."/>
            <person name="Rohde M."/>
            <person name="Galperin M.Y."/>
            <person name="Jogler C."/>
        </authorList>
    </citation>
    <scope>NUCLEOTIDE SEQUENCE [LARGE SCALE GENOMIC DNA]</scope>
    <source>
        <strain evidence="1 2">Pr1d</strain>
    </source>
</reference>
<dbReference type="KEGG" id="bgok:Pr1d_16610"/>
<dbReference type="AlphaFoldDB" id="A0A5B9Q9U1"/>
<dbReference type="Proteomes" id="UP000323917">
    <property type="component" value="Chromosome"/>
</dbReference>